<name>A0A917HPQ4_9BACL</name>
<evidence type="ECO:0000313" key="2">
    <source>
        <dbReference type="EMBL" id="GGG86356.1"/>
    </source>
</evidence>
<gene>
    <name evidence="2" type="ORF">GCM10010918_50680</name>
</gene>
<sequence>MKNKVALMFFIILILFSAPTITTAASVNGESSSINGSFEIDSNGNNLPDFWELVWRNGTSFNPYASLAPYEPMIKKHHYRLYSGTGDKNGYHYVLSDPIPVKAGNTYNLNALLRYTIPEGRATMSIVEGDKTGQNVGEIHYVYKNGGGKWHSKSEQFVTNPTTDFIRIRFEVGGEIGGYLDIDQVSLTPENTPNDLPDINGNFENDSNNNSLPDFWESSWRYGTNQDSYATLIPYTPVGGNNYYRLYNGLDDVNSYQYVISDLIQVKPGTPYQLNAMLRYTLPYGRSAMSIIQIDKAGQNIGETHYVYKNGGWKWHSKNEQFVTKPNADTVRIRFEVGGEVGAYLDVDQVSLLEIDLNKDFENDINLNTLPDFWEAVWHTGSSQYNYATIAQFVPKQGKNHYRLYNGVGDINSYQFTSSKSIPVIGGSAYQFAAWLRYTLPTGYAKLKITQFDSNGAVLDESIQQFNKGNWTWKYKELFFVTRPNATAVKVQFGVGGEEQAYLDIDQIEFKLINTTGNLDFLNKRVQYFYDINGRLSKVLYPNGVVLEYEYDANGNLIKVKKTNN</sequence>
<dbReference type="InterPro" id="IPR008979">
    <property type="entry name" value="Galactose-bd-like_sf"/>
</dbReference>
<organism evidence="2 3">
    <name type="scientific">Paenibacillus radicis</name>
    <name type="common">ex Gao et al. 2016</name>
    <dbReference type="NCBI Taxonomy" id="1737354"/>
    <lineage>
        <taxon>Bacteria</taxon>
        <taxon>Bacillati</taxon>
        <taxon>Bacillota</taxon>
        <taxon>Bacilli</taxon>
        <taxon>Bacillales</taxon>
        <taxon>Paenibacillaceae</taxon>
        <taxon>Paenibacillus</taxon>
    </lineage>
</organism>
<dbReference type="RefSeq" id="WP_188892485.1">
    <property type="nucleotide sequence ID" value="NZ_BMHY01000016.1"/>
</dbReference>
<proteinExistence type="predicted"/>
<evidence type="ECO:0000256" key="1">
    <source>
        <dbReference type="SAM" id="SignalP"/>
    </source>
</evidence>
<evidence type="ECO:0000313" key="3">
    <source>
        <dbReference type="Proteomes" id="UP000600247"/>
    </source>
</evidence>
<protein>
    <recommendedName>
        <fullName evidence="4">CBM-cenC domain-containing protein</fullName>
    </recommendedName>
</protein>
<dbReference type="Gene3D" id="2.60.120.260">
    <property type="entry name" value="Galactose-binding domain-like"/>
    <property type="match status" value="3"/>
</dbReference>
<evidence type="ECO:0008006" key="4">
    <source>
        <dbReference type="Google" id="ProtNLM"/>
    </source>
</evidence>
<reference evidence="2 3" key="1">
    <citation type="journal article" date="2014" name="Int. J. Syst. Evol. Microbiol.">
        <title>Complete genome sequence of Corynebacterium casei LMG S-19264T (=DSM 44701T), isolated from a smear-ripened cheese.</title>
        <authorList>
            <consortium name="US DOE Joint Genome Institute (JGI-PGF)"/>
            <person name="Walter F."/>
            <person name="Albersmeier A."/>
            <person name="Kalinowski J."/>
            <person name="Ruckert C."/>
        </authorList>
    </citation>
    <scope>NUCLEOTIDE SEQUENCE [LARGE SCALE GENOMIC DNA]</scope>
    <source>
        <strain evidence="2 3">CGMCC 1.15286</strain>
    </source>
</reference>
<dbReference type="SUPFAM" id="SSF49785">
    <property type="entry name" value="Galactose-binding domain-like"/>
    <property type="match status" value="1"/>
</dbReference>
<dbReference type="InterPro" id="IPR031325">
    <property type="entry name" value="RHS_repeat"/>
</dbReference>
<comment type="caution">
    <text evidence="2">The sequence shown here is derived from an EMBL/GenBank/DDBJ whole genome shotgun (WGS) entry which is preliminary data.</text>
</comment>
<feature type="signal peptide" evidence="1">
    <location>
        <begin position="1"/>
        <end position="24"/>
    </location>
</feature>
<dbReference type="AlphaFoldDB" id="A0A917HPQ4"/>
<accession>A0A917HPQ4</accession>
<dbReference type="Proteomes" id="UP000600247">
    <property type="component" value="Unassembled WGS sequence"/>
</dbReference>
<keyword evidence="1" id="KW-0732">Signal</keyword>
<keyword evidence="3" id="KW-1185">Reference proteome</keyword>
<dbReference type="Pfam" id="PF05593">
    <property type="entry name" value="RHS_repeat"/>
    <property type="match status" value="1"/>
</dbReference>
<dbReference type="EMBL" id="BMHY01000016">
    <property type="protein sequence ID" value="GGG86356.1"/>
    <property type="molecule type" value="Genomic_DNA"/>
</dbReference>
<feature type="chain" id="PRO_5037505301" description="CBM-cenC domain-containing protein" evidence="1">
    <location>
        <begin position="25"/>
        <end position="565"/>
    </location>
</feature>